<reference evidence="2" key="2">
    <citation type="submission" date="2022-06" db="UniProtKB">
        <authorList>
            <consortium name="EnsemblMetazoa"/>
        </authorList>
    </citation>
    <scope>IDENTIFICATION</scope>
</reference>
<feature type="region of interest" description="Disordered" evidence="1">
    <location>
        <begin position="1"/>
        <end position="26"/>
    </location>
</feature>
<dbReference type="GeneID" id="100575025"/>
<dbReference type="EnsemblMetazoa" id="XM_008181503.3">
    <property type="protein sequence ID" value="XP_008179725.1"/>
    <property type="gene ID" value="LOC100575025"/>
</dbReference>
<dbReference type="KEGG" id="api:100575025"/>
<dbReference type="Proteomes" id="UP000007819">
    <property type="component" value="Chromosome X"/>
</dbReference>
<evidence type="ECO:0000313" key="3">
    <source>
        <dbReference type="Proteomes" id="UP000007819"/>
    </source>
</evidence>
<dbReference type="RefSeq" id="XP_008179725.1">
    <property type="nucleotide sequence ID" value="XM_008181503.2"/>
</dbReference>
<organism evidence="2 3">
    <name type="scientific">Acyrthosiphon pisum</name>
    <name type="common">Pea aphid</name>
    <dbReference type="NCBI Taxonomy" id="7029"/>
    <lineage>
        <taxon>Eukaryota</taxon>
        <taxon>Metazoa</taxon>
        <taxon>Ecdysozoa</taxon>
        <taxon>Arthropoda</taxon>
        <taxon>Hexapoda</taxon>
        <taxon>Insecta</taxon>
        <taxon>Pterygota</taxon>
        <taxon>Neoptera</taxon>
        <taxon>Paraneoptera</taxon>
        <taxon>Hemiptera</taxon>
        <taxon>Sternorrhyncha</taxon>
        <taxon>Aphidomorpha</taxon>
        <taxon>Aphidoidea</taxon>
        <taxon>Aphididae</taxon>
        <taxon>Macrosiphini</taxon>
        <taxon>Acyrthosiphon</taxon>
    </lineage>
</organism>
<sequence length="157" mass="18615">MNTNAYPKKRNKRKRISTPIPKEQSNTIEYVEDMTNLEQQEKDTISEPMLEKIKSEEIVYEKLVENFTILSANERAHQAITLKYLELKEKVLETEEELLKLGVKTSTLPAFCLNEEDRTPPDIEVIEDPRREKLLKLEITREDKIREEIFQKFNVYT</sequence>
<reference evidence="3" key="1">
    <citation type="submission" date="2010-06" db="EMBL/GenBank/DDBJ databases">
        <authorList>
            <person name="Jiang H."/>
            <person name="Abraham K."/>
            <person name="Ali S."/>
            <person name="Alsbrooks S.L."/>
            <person name="Anim B.N."/>
            <person name="Anosike U.S."/>
            <person name="Attaway T."/>
            <person name="Bandaranaike D.P."/>
            <person name="Battles P.K."/>
            <person name="Bell S.N."/>
            <person name="Bell A.V."/>
            <person name="Beltran B."/>
            <person name="Bickham C."/>
            <person name="Bustamante Y."/>
            <person name="Caleb T."/>
            <person name="Canada A."/>
            <person name="Cardenas V."/>
            <person name="Carter K."/>
            <person name="Chacko J."/>
            <person name="Chandrabose M.N."/>
            <person name="Chavez D."/>
            <person name="Chavez A."/>
            <person name="Chen L."/>
            <person name="Chu H.-S."/>
            <person name="Claassen K.J."/>
            <person name="Cockrell R."/>
            <person name="Collins M."/>
            <person name="Cooper J.A."/>
            <person name="Cree A."/>
            <person name="Curry S.M."/>
            <person name="Da Y."/>
            <person name="Dao M.D."/>
            <person name="Das B."/>
            <person name="Davila M.-L."/>
            <person name="Davy-Carroll L."/>
            <person name="Denson S."/>
            <person name="Dinh H."/>
            <person name="Ebong V.E."/>
            <person name="Edwards J.R."/>
            <person name="Egan A."/>
            <person name="El-Daye J."/>
            <person name="Escobedo L."/>
            <person name="Fernandez S."/>
            <person name="Fernando P.R."/>
            <person name="Flagg N."/>
            <person name="Forbes L.D."/>
            <person name="Fowler R.G."/>
            <person name="Fu Q."/>
            <person name="Gabisi R.A."/>
            <person name="Ganer J."/>
            <person name="Garbino Pronczuk A."/>
            <person name="Garcia R.M."/>
            <person name="Garner T."/>
            <person name="Garrett T.E."/>
            <person name="Gonzalez D.A."/>
            <person name="Hamid H."/>
            <person name="Hawkins E.S."/>
            <person name="Hirani K."/>
            <person name="Hogues M.E."/>
            <person name="Hollins B."/>
            <person name="Hsiao C.-H."/>
            <person name="Jabil R."/>
            <person name="James M.L."/>
            <person name="Jhangiani S.N."/>
            <person name="Johnson B."/>
            <person name="Johnson Q."/>
            <person name="Joshi V."/>
            <person name="Kalu J.B."/>
            <person name="Kam C."/>
            <person name="Kashfia A."/>
            <person name="Keebler J."/>
            <person name="Kisamo H."/>
            <person name="Kovar C.L."/>
            <person name="Lago L.A."/>
            <person name="Lai C.-Y."/>
            <person name="Laidlaw J."/>
            <person name="Lara F."/>
            <person name="Le T.-K."/>
            <person name="Lee S.L."/>
            <person name="Legall F.H."/>
            <person name="Lemon S.J."/>
            <person name="Lewis L.R."/>
            <person name="Li B."/>
            <person name="Liu Y."/>
            <person name="Liu Y.-S."/>
            <person name="Lopez J."/>
            <person name="Lozado R.J."/>
            <person name="Lu J."/>
            <person name="Madu R.C."/>
            <person name="Maheshwari M."/>
            <person name="Maheshwari R."/>
            <person name="Malloy K."/>
            <person name="Martinez E."/>
            <person name="Mathew T."/>
            <person name="Mercado I.C."/>
            <person name="Mercado C."/>
            <person name="Meyer B."/>
            <person name="Montgomery K."/>
            <person name="Morgan M.B."/>
            <person name="Munidasa M."/>
            <person name="Nazareth L.V."/>
            <person name="Nelson J."/>
            <person name="Ng B.M."/>
            <person name="Nguyen N.B."/>
            <person name="Nguyen P.Q."/>
            <person name="Nguyen T."/>
            <person name="Obregon M."/>
            <person name="Okwuonu G.O."/>
            <person name="Onwere C.G."/>
            <person name="Orozco G."/>
            <person name="Parra A."/>
            <person name="Patel S."/>
            <person name="Patil S."/>
            <person name="Perez A."/>
            <person name="Perez Y."/>
            <person name="Pham C."/>
            <person name="Primus E.L."/>
            <person name="Pu L.-L."/>
            <person name="Puazo M."/>
            <person name="Qin X."/>
            <person name="Quiroz J.B."/>
            <person name="Reese J."/>
            <person name="Richards S."/>
            <person name="Rives C.M."/>
            <person name="Robberts R."/>
            <person name="Ruiz S.J."/>
            <person name="Ruiz M.J."/>
            <person name="Santibanez J."/>
            <person name="Schneider B.W."/>
            <person name="Sisson I."/>
            <person name="Smith M."/>
            <person name="Sodergren E."/>
            <person name="Song X.-Z."/>
            <person name="Song B.B."/>
            <person name="Summersgill H."/>
            <person name="Thelus R."/>
            <person name="Thornton R.D."/>
            <person name="Trejos Z.Y."/>
            <person name="Usmani K."/>
            <person name="Vattathil S."/>
            <person name="Villasana D."/>
            <person name="Walker D.L."/>
            <person name="Wang S."/>
            <person name="Wang K."/>
            <person name="White C.S."/>
            <person name="Williams A.C."/>
            <person name="Williamson J."/>
            <person name="Wilson K."/>
            <person name="Woghiren I.O."/>
            <person name="Woodworth J.R."/>
            <person name="Worley K.C."/>
            <person name="Wright R.A."/>
            <person name="Wu W."/>
            <person name="Young L."/>
            <person name="Zhang L."/>
            <person name="Zhang J."/>
            <person name="Zhu Y."/>
            <person name="Muzny D.M."/>
            <person name="Weinstock G."/>
            <person name="Gibbs R.A."/>
        </authorList>
    </citation>
    <scope>NUCLEOTIDE SEQUENCE [LARGE SCALE GENOMIC DNA]</scope>
    <source>
        <strain evidence="3">LSR1</strain>
    </source>
</reference>
<accession>A0A8R2B1F2</accession>
<feature type="compositionally biased region" description="Basic residues" evidence="1">
    <location>
        <begin position="7"/>
        <end position="16"/>
    </location>
</feature>
<evidence type="ECO:0000313" key="2">
    <source>
        <dbReference type="EnsemblMetazoa" id="XP_008179725.1"/>
    </source>
</evidence>
<proteinExistence type="predicted"/>
<keyword evidence="3" id="KW-1185">Reference proteome</keyword>
<name>A0A8R2B1F2_ACYPI</name>
<dbReference type="AlphaFoldDB" id="A0A8R2B1F2"/>
<evidence type="ECO:0000256" key="1">
    <source>
        <dbReference type="SAM" id="MobiDB-lite"/>
    </source>
</evidence>
<protein>
    <submittedName>
        <fullName evidence="2">Uncharacterized protein</fullName>
    </submittedName>
</protein>